<accession>C1H592</accession>
<organism evidence="2 3">
    <name type="scientific">Paracoccidioides lutzii (strain ATCC MYA-826 / Pb01)</name>
    <name type="common">Paracoccidioides brasiliensis</name>
    <dbReference type="NCBI Taxonomy" id="502779"/>
    <lineage>
        <taxon>Eukaryota</taxon>
        <taxon>Fungi</taxon>
        <taxon>Dikarya</taxon>
        <taxon>Ascomycota</taxon>
        <taxon>Pezizomycotina</taxon>
        <taxon>Eurotiomycetes</taxon>
        <taxon>Eurotiomycetidae</taxon>
        <taxon>Onygenales</taxon>
        <taxon>Ajellomycetaceae</taxon>
        <taxon>Paracoccidioides</taxon>
    </lineage>
</organism>
<dbReference type="RefSeq" id="XP_002792145.1">
    <property type="nucleotide sequence ID" value="XM_002792099.2"/>
</dbReference>
<keyword evidence="3" id="KW-1185">Reference proteome</keyword>
<sequence>MSAAHCPLPTLHLPGFFHSPPGLCRQSHCRTNQPRPEGQTGQARTGPDHIIPFLLTHPVPLWDMAAGSGPWRYGTWLYGTRHTAHGRCLCPLRLVAARTVAVPSLPAERHPLGKSGAIQARKEKSAVASTPLSPPLPSPGTTEQTENTSEYTRLHRATPGEPEYTPEEPE</sequence>
<dbReference type="KEGG" id="pbl:PAAG_05933"/>
<feature type="region of interest" description="Disordered" evidence="1">
    <location>
        <begin position="107"/>
        <end position="170"/>
    </location>
</feature>
<dbReference type="EMBL" id="KN294007">
    <property type="protein sequence ID" value="EEH34886.1"/>
    <property type="molecule type" value="Genomic_DNA"/>
</dbReference>
<feature type="compositionally biased region" description="Polar residues" evidence="1">
    <location>
        <begin position="140"/>
        <end position="151"/>
    </location>
</feature>
<proteinExistence type="predicted"/>
<dbReference type="AlphaFoldDB" id="C1H592"/>
<evidence type="ECO:0000256" key="1">
    <source>
        <dbReference type="SAM" id="MobiDB-lite"/>
    </source>
</evidence>
<gene>
    <name evidence="2" type="ORF">PAAG_05933</name>
</gene>
<dbReference type="GeneID" id="9095383"/>
<dbReference type="VEuPathDB" id="FungiDB:PAAG_05933"/>
<feature type="region of interest" description="Disordered" evidence="1">
    <location>
        <begin position="27"/>
        <end position="48"/>
    </location>
</feature>
<dbReference type="HOGENOM" id="CLU_1571131_0_0_1"/>
<protein>
    <submittedName>
        <fullName evidence="2">Uncharacterized protein</fullName>
    </submittedName>
</protein>
<evidence type="ECO:0000313" key="3">
    <source>
        <dbReference type="Proteomes" id="UP000002059"/>
    </source>
</evidence>
<reference evidence="2 3" key="1">
    <citation type="journal article" date="2011" name="PLoS Genet.">
        <title>Comparative genomic analysis of human fungal pathogens causing paracoccidioidomycosis.</title>
        <authorList>
            <person name="Desjardins C.A."/>
            <person name="Champion M.D."/>
            <person name="Holder J.W."/>
            <person name="Muszewska A."/>
            <person name="Goldberg J."/>
            <person name="Bailao A.M."/>
            <person name="Brigido M.M."/>
            <person name="Ferreira M.E."/>
            <person name="Garcia A.M."/>
            <person name="Grynberg M."/>
            <person name="Gujja S."/>
            <person name="Heiman D.I."/>
            <person name="Henn M.R."/>
            <person name="Kodira C.D."/>
            <person name="Leon-Narvaez H."/>
            <person name="Longo L.V."/>
            <person name="Ma L.J."/>
            <person name="Malavazi I."/>
            <person name="Matsuo A.L."/>
            <person name="Morais F.V."/>
            <person name="Pereira M."/>
            <person name="Rodriguez-Brito S."/>
            <person name="Sakthikumar S."/>
            <person name="Salem-Izacc S.M."/>
            <person name="Sykes S.M."/>
            <person name="Teixeira M.M."/>
            <person name="Vallejo M.C."/>
            <person name="Walter M.E."/>
            <person name="Yandava C."/>
            <person name="Young S."/>
            <person name="Zeng Q."/>
            <person name="Zucker J."/>
            <person name="Felipe M.S."/>
            <person name="Goldman G.H."/>
            <person name="Haas B.J."/>
            <person name="McEwen J.G."/>
            <person name="Nino-Vega G."/>
            <person name="Puccia R."/>
            <person name="San-Blas G."/>
            <person name="Soares C.M."/>
            <person name="Birren B.W."/>
            <person name="Cuomo C.A."/>
        </authorList>
    </citation>
    <scope>NUCLEOTIDE SEQUENCE [LARGE SCALE GENOMIC DNA]</scope>
    <source>
        <strain evidence="3">ATCC MYA-826 / Pb01</strain>
    </source>
</reference>
<feature type="compositionally biased region" description="Polar residues" evidence="1">
    <location>
        <begin position="29"/>
        <end position="43"/>
    </location>
</feature>
<dbReference type="Proteomes" id="UP000002059">
    <property type="component" value="Partially assembled WGS sequence"/>
</dbReference>
<name>C1H592_PARBA</name>
<evidence type="ECO:0000313" key="2">
    <source>
        <dbReference type="EMBL" id="EEH34886.1"/>
    </source>
</evidence>